<gene>
    <name evidence="2" type="ORF">JXQ802_LOCUS48409</name>
    <name evidence="1" type="ORF">PYM288_LOCUS32397</name>
</gene>
<evidence type="ECO:0000313" key="3">
    <source>
        <dbReference type="Proteomes" id="UP000663854"/>
    </source>
</evidence>
<name>A0A815H8Q8_9BILA</name>
<keyword evidence="4" id="KW-1185">Reference proteome</keyword>
<reference evidence="1" key="1">
    <citation type="submission" date="2021-02" db="EMBL/GenBank/DDBJ databases">
        <authorList>
            <person name="Nowell W R."/>
        </authorList>
    </citation>
    <scope>NUCLEOTIDE SEQUENCE</scope>
</reference>
<evidence type="ECO:0000313" key="4">
    <source>
        <dbReference type="Proteomes" id="UP000663870"/>
    </source>
</evidence>
<evidence type="ECO:0000313" key="1">
    <source>
        <dbReference type="EMBL" id="CAF1351107.1"/>
    </source>
</evidence>
<accession>A0A815H8Q8</accession>
<protein>
    <submittedName>
        <fullName evidence="1">Uncharacterized protein</fullName>
    </submittedName>
</protein>
<evidence type="ECO:0000313" key="2">
    <source>
        <dbReference type="EMBL" id="CAF1601913.1"/>
    </source>
</evidence>
<dbReference type="AlphaFoldDB" id="A0A815H8Q8"/>
<feature type="non-terminal residue" evidence="1">
    <location>
        <position position="1"/>
    </location>
</feature>
<dbReference type="EMBL" id="CAJNOH010003858">
    <property type="protein sequence ID" value="CAF1351107.1"/>
    <property type="molecule type" value="Genomic_DNA"/>
</dbReference>
<sequence>CPRYPIRATKTMSLLRASGGYIPWPTMTYNNKHYDTFLQRTFSILSGEKNLNPDEHLLSGSKVKCSKCKLLYVFLLKADEDRHNQWIHAPTAKLKRSSIRVNKIVKRKRLSISREYKLRRSY</sequence>
<dbReference type="Proteomes" id="UP000663870">
    <property type="component" value="Unassembled WGS sequence"/>
</dbReference>
<proteinExistence type="predicted"/>
<dbReference type="EMBL" id="CAJNOL010005234">
    <property type="protein sequence ID" value="CAF1601913.1"/>
    <property type="molecule type" value="Genomic_DNA"/>
</dbReference>
<dbReference type="Proteomes" id="UP000663854">
    <property type="component" value="Unassembled WGS sequence"/>
</dbReference>
<comment type="caution">
    <text evidence="1">The sequence shown here is derived from an EMBL/GenBank/DDBJ whole genome shotgun (WGS) entry which is preliminary data.</text>
</comment>
<organism evidence="1 3">
    <name type="scientific">Rotaria sordida</name>
    <dbReference type="NCBI Taxonomy" id="392033"/>
    <lineage>
        <taxon>Eukaryota</taxon>
        <taxon>Metazoa</taxon>
        <taxon>Spiralia</taxon>
        <taxon>Gnathifera</taxon>
        <taxon>Rotifera</taxon>
        <taxon>Eurotatoria</taxon>
        <taxon>Bdelloidea</taxon>
        <taxon>Philodinida</taxon>
        <taxon>Philodinidae</taxon>
        <taxon>Rotaria</taxon>
    </lineage>
</organism>